<evidence type="ECO:0000256" key="1">
    <source>
        <dbReference type="ARBA" id="ARBA00022448"/>
    </source>
</evidence>
<dbReference type="RefSeq" id="WP_070609778.1">
    <property type="nucleotide sequence ID" value="NZ_JASOOE010000003.1"/>
</dbReference>
<dbReference type="GO" id="GO:0005524">
    <property type="term" value="F:ATP binding"/>
    <property type="evidence" value="ECO:0007669"/>
    <property type="project" value="UniProtKB-KW"/>
</dbReference>
<dbReference type="PANTHER" id="PTHR43875:SF1">
    <property type="entry name" value="OSMOPROTECTIVE COMPOUNDS UPTAKE ATP-BINDING PROTEIN GGTA"/>
    <property type="match status" value="1"/>
</dbReference>
<dbReference type="PROSITE" id="PS50893">
    <property type="entry name" value="ABC_TRANSPORTER_2"/>
    <property type="match status" value="1"/>
</dbReference>
<keyword evidence="2" id="KW-0547">Nucleotide-binding</keyword>
<dbReference type="Gene3D" id="2.40.50.140">
    <property type="entry name" value="Nucleic acid-binding proteins"/>
    <property type="match status" value="1"/>
</dbReference>
<sequence length="347" mass="39593">MVALAIKNLNKSYSKGNKIFDDFNVSFDTGELIVILGPSGCGKSTLLRSIAGLEEIESGEIDMDGVNIANIDPKDRQIAMVFQNYALYPHKTVYGNLEFGLKMRKVDKETRQKRIEQVAEMLGLTPFLQRKPKALSGGQRQRVALGRALVNSPKLFLMDEPLSNLDAKLRVKMRSEIIQLHKQLDETIIYVTHDQTEAMTMADRILLLNQGEIQQFDRPEKLYHEPANLFTAEFIGSPAMNILSLPVENQQVQLLNQTFKLPFTYDKSSIYLGIRPEDVTLTSDGEQPILYTENLGNEYLIFVNYQGKEVVIRSDRDYPTNGKYDLSLNPDKLHWFDQDTQLRRSEL</sequence>
<gene>
    <name evidence="5" type="ORF">QP433_02280</name>
</gene>
<dbReference type="PROSITE" id="PS00211">
    <property type="entry name" value="ABC_TRANSPORTER_1"/>
    <property type="match status" value="1"/>
</dbReference>
<evidence type="ECO:0000256" key="3">
    <source>
        <dbReference type="ARBA" id="ARBA00022840"/>
    </source>
</evidence>
<dbReference type="CDD" id="cd03301">
    <property type="entry name" value="ABC_MalK_N"/>
    <property type="match status" value="1"/>
</dbReference>
<dbReference type="InterPro" id="IPR040582">
    <property type="entry name" value="OB_MalK-like"/>
</dbReference>
<dbReference type="Gene3D" id="2.40.50.100">
    <property type="match status" value="1"/>
</dbReference>
<dbReference type="GO" id="GO:0055052">
    <property type="term" value="C:ATP-binding cassette (ABC) transporter complex, substrate-binding subunit-containing"/>
    <property type="evidence" value="ECO:0007669"/>
    <property type="project" value="TreeGrafter"/>
</dbReference>
<dbReference type="SUPFAM" id="SSF50331">
    <property type="entry name" value="MOP-like"/>
    <property type="match status" value="1"/>
</dbReference>
<dbReference type="InterPro" id="IPR003439">
    <property type="entry name" value="ABC_transporter-like_ATP-bd"/>
</dbReference>
<name>A0AAJ1V2W2_9LACT</name>
<dbReference type="Pfam" id="PF17912">
    <property type="entry name" value="OB_MalK"/>
    <property type="match status" value="1"/>
</dbReference>
<evidence type="ECO:0000259" key="4">
    <source>
        <dbReference type="PROSITE" id="PS50893"/>
    </source>
</evidence>
<dbReference type="InterPro" id="IPR047641">
    <property type="entry name" value="ABC_transpr_MalK/UgpC-like"/>
</dbReference>
<dbReference type="GO" id="GO:0140359">
    <property type="term" value="F:ABC-type transporter activity"/>
    <property type="evidence" value="ECO:0007669"/>
    <property type="project" value="InterPro"/>
</dbReference>
<dbReference type="SUPFAM" id="SSF52540">
    <property type="entry name" value="P-loop containing nucleoside triphosphate hydrolases"/>
    <property type="match status" value="1"/>
</dbReference>
<evidence type="ECO:0000313" key="5">
    <source>
        <dbReference type="EMBL" id="MDK7186801.1"/>
    </source>
</evidence>
<dbReference type="InterPro" id="IPR012340">
    <property type="entry name" value="NA-bd_OB-fold"/>
</dbReference>
<dbReference type="Proteomes" id="UP001229251">
    <property type="component" value="Unassembled WGS sequence"/>
</dbReference>
<dbReference type="Gene3D" id="3.40.50.300">
    <property type="entry name" value="P-loop containing nucleotide triphosphate hydrolases"/>
    <property type="match status" value="1"/>
</dbReference>
<dbReference type="GO" id="GO:0008643">
    <property type="term" value="P:carbohydrate transport"/>
    <property type="evidence" value="ECO:0007669"/>
    <property type="project" value="InterPro"/>
</dbReference>
<dbReference type="FunFam" id="3.40.50.300:FF:000042">
    <property type="entry name" value="Maltose/maltodextrin ABC transporter, ATP-binding protein"/>
    <property type="match status" value="1"/>
</dbReference>
<dbReference type="NCBIfam" id="NF008653">
    <property type="entry name" value="PRK11650.1"/>
    <property type="match status" value="1"/>
</dbReference>
<dbReference type="InterPro" id="IPR017871">
    <property type="entry name" value="ABC_transporter-like_CS"/>
</dbReference>
<proteinExistence type="predicted"/>
<dbReference type="InterPro" id="IPR003593">
    <property type="entry name" value="AAA+_ATPase"/>
</dbReference>
<dbReference type="GO" id="GO:0016887">
    <property type="term" value="F:ATP hydrolysis activity"/>
    <property type="evidence" value="ECO:0007669"/>
    <property type="project" value="InterPro"/>
</dbReference>
<evidence type="ECO:0000313" key="6">
    <source>
        <dbReference type="Proteomes" id="UP001229251"/>
    </source>
</evidence>
<reference evidence="5" key="1">
    <citation type="submission" date="2023-05" db="EMBL/GenBank/DDBJ databases">
        <title>Cataloging the Phylogenetic Diversity of Human Bladder Bacteria.</title>
        <authorList>
            <person name="Du J."/>
        </authorList>
    </citation>
    <scope>NUCLEOTIDE SEQUENCE</scope>
    <source>
        <strain evidence="5">UMB1231</strain>
    </source>
</reference>
<dbReference type="PANTHER" id="PTHR43875">
    <property type="entry name" value="MALTODEXTRIN IMPORT ATP-BINDING PROTEIN MSMX"/>
    <property type="match status" value="1"/>
</dbReference>
<dbReference type="InterPro" id="IPR015855">
    <property type="entry name" value="ABC_transpr_MalK-like"/>
</dbReference>
<organism evidence="5 6">
    <name type="scientific">Facklamia hominis</name>
    <dbReference type="NCBI Taxonomy" id="178214"/>
    <lineage>
        <taxon>Bacteria</taxon>
        <taxon>Bacillati</taxon>
        <taxon>Bacillota</taxon>
        <taxon>Bacilli</taxon>
        <taxon>Lactobacillales</taxon>
        <taxon>Aerococcaceae</taxon>
        <taxon>Facklamia</taxon>
    </lineage>
</organism>
<dbReference type="InterPro" id="IPR008995">
    <property type="entry name" value="Mo/tungstate-bd_C_term_dom"/>
</dbReference>
<evidence type="ECO:0000256" key="2">
    <source>
        <dbReference type="ARBA" id="ARBA00022741"/>
    </source>
</evidence>
<dbReference type="SMART" id="SM00382">
    <property type="entry name" value="AAA"/>
    <property type="match status" value="1"/>
</dbReference>
<dbReference type="EMBL" id="JASOOE010000003">
    <property type="protein sequence ID" value="MDK7186801.1"/>
    <property type="molecule type" value="Genomic_DNA"/>
</dbReference>
<dbReference type="Pfam" id="PF00005">
    <property type="entry name" value="ABC_tran"/>
    <property type="match status" value="1"/>
</dbReference>
<dbReference type="InterPro" id="IPR027417">
    <property type="entry name" value="P-loop_NTPase"/>
</dbReference>
<keyword evidence="1" id="KW-0813">Transport</keyword>
<comment type="caution">
    <text evidence="5">The sequence shown here is derived from an EMBL/GenBank/DDBJ whole genome shotgun (WGS) entry which is preliminary data.</text>
</comment>
<accession>A0AAJ1V2W2</accession>
<keyword evidence="3 5" id="KW-0067">ATP-binding</keyword>
<feature type="domain" description="ABC transporter" evidence="4">
    <location>
        <begin position="4"/>
        <end position="235"/>
    </location>
</feature>
<dbReference type="AlphaFoldDB" id="A0AAJ1V2W2"/>
<protein>
    <submittedName>
        <fullName evidence="5">ABC transporter ATP-binding protein</fullName>
    </submittedName>
</protein>